<organism evidence="1 2">
    <name type="scientific">Stenotrophomonas sepilia</name>
    <dbReference type="NCBI Taxonomy" id="2860290"/>
    <lineage>
        <taxon>Bacteria</taxon>
        <taxon>Pseudomonadati</taxon>
        <taxon>Pseudomonadota</taxon>
        <taxon>Gammaproteobacteria</taxon>
        <taxon>Lysobacterales</taxon>
        <taxon>Lysobacteraceae</taxon>
        <taxon>Stenotrophomonas</taxon>
        <taxon>Stenotrophomonas maltophilia group</taxon>
    </lineage>
</organism>
<dbReference type="Gene3D" id="3.40.50.970">
    <property type="match status" value="1"/>
</dbReference>
<evidence type="ECO:0000313" key="1">
    <source>
        <dbReference type="EMBL" id="GMR29238.1"/>
    </source>
</evidence>
<dbReference type="Proteomes" id="UP001306668">
    <property type="component" value="Unassembled WGS sequence"/>
</dbReference>
<dbReference type="InterPro" id="IPR029061">
    <property type="entry name" value="THDP-binding"/>
</dbReference>
<accession>A0ABQ6QI26</accession>
<dbReference type="SUPFAM" id="SSF52518">
    <property type="entry name" value="Thiamin diphosphate-binding fold (THDP-binding)"/>
    <property type="match status" value="1"/>
</dbReference>
<sequence>MNQAPIPFDTDPLETREWCESLEAVMQAGGRPRAHYLIDQLSDLDAQQHGDLHTRAWTAYVNTIPPERQPPYPGDLAIERRLNAMIRWNAMVMVQRAGCRTPSTSTASTLASTIRPRCKAAAFTTPVVRAW</sequence>
<comment type="caution">
    <text evidence="1">The sequence shown here is derived from an EMBL/GenBank/DDBJ whole genome shotgun (WGS) entry which is preliminary data.</text>
</comment>
<dbReference type="EMBL" id="BTRJ01000046">
    <property type="protein sequence ID" value="GMR29238.1"/>
    <property type="molecule type" value="Genomic_DNA"/>
</dbReference>
<keyword evidence="2" id="KW-1185">Reference proteome</keyword>
<protein>
    <recommendedName>
        <fullName evidence="3">Pyruvate dehydrogenase E1 component</fullName>
    </recommendedName>
</protein>
<gene>
    <name evidence="1" type="ORF">STENOSP10_34600</name>
</gene>
<reference evidence="2" key="1">
    <citation type="submission" date="2023-07" db="EMBL/GenBank/DDBJ databases">
        <title>Genome sequence of Stenotrophomonas sp. Alg010 isolated from Sargassum waste.</title>
        <authorList>
            <person name="Mohapatra"/>
            <person name="B.R."/>
        </authorList>
    </citation>
    <scope>NUCLEOTIDE SEQUENCE [LARGE SCALE GENOMIC DNA]</scope>
    <source>
        <strain evidence="2">Alg010</strain>
    </source>
</reference>
<proteinExistence type="predicted"/>
<name>A0ABQ6QI26_9GAMM</name>
<evidence type="ECO:0000313" key="2">
    <source>
        <dbReference type="Proteomes" id="UP001306668"/>
    </source>
</evidence>
<evidence type="ECO:0008006" key="3">
    <source>
        <dbReference type="Google" id="ProtNLM"/>
    </source>
</evidence>